<evidence type="ECO:0000313" key="10">
    <source>
        <dbReference type="EMBL" id="TPG28556.1"/>
    </source>
</evidence>
<feature type="domain" description="Type II secretion system protein GspC N-terminal" evidence="9">
    <location>
        <begin position="60"/>
        <end position="122"/>
    </location>
</feature>
<evidence type="ECO:0000256" key="1">
    <source>
        <dbReference type="ARBA" id="ARBA00004533"/>
    </source>
</evidence>
<name>A0A502DWD5_9BURK</name>
<dbReference type="Proteomes" id="UP000319212">
    <property type="component" value="Unassembled WGS sequence"/>
</dbReference>
<keyword evidence="2" id="KW-0813">Transport</keyword>
<sequence>MSLPYASPRWPAATLTLGMWALAAASVVFWGLRLAAPADALAPPVAAAPAATIDSAAVAQMLGAVTEKSLAATPEAASRFALLGVVADSAQRGAALIAVDGKPARPFRVGSQLVDGYVLQSVGLRTAALGASVGSPAAITLQLPVRPMAIPAPPAPVTAGG</sequence>
<accession>A0A502DWD5</accession>
<evidence type="ECO:0000259" key="9">
    <source>
        <dbReference type="Pfam" id="PF11356"/>
    </source>
</evidence>
<protein>
    <recommendedName>
        <fullName evidence="9">Type II secretion system protein GspC N-terminal domain-containing protein</fullName>
    </recommendedName>
</protein>
<dbReference type="EMBL" id="RCZI01000002">
    <property type="protein sequence ID" value="TPG28556.1"/>
    <property type="molecule type" value="Genomic_DNA"/>
</dbReference>
<keyword evidence="7" id="KW-1133">Transmembrane helix</keyword>
<proteinExistence type="predicted"/>
<evidence type="ECO:0000256" key="3">
    <source>
        <dbReference type="ARBA" id="ARBA00022475"/>
    </source>
</evidence>
<evidence type="ECO:0000256" key="6">
    <source>
        <dbReference type="ARBA" id="ARBA00022927"/>
    </source>
</evidence>
<dbReference type="Pfam" id="PF11356">
    <property type="entry name" value="T2SSC"/>
    <property type="match status" value="1"/>
</dbReference>
<keyword evidence="6" id="KW-0653">Protein transport</keyword>
<keyword evidence="5" id="KW-0812">Transmembrane</keyword>
<gene>
    <name evidence="10" type="ORF">EAH82_07055</name>
</gene>
<dbReference type="InterPro" id="IPR024961">
    <property type="entry name" value="T2SS_GspC_N"/>
</dbReference>
<comment type="subcellular location">
    <subcellularLocation>
        <location evidence="1">Cell inner membrane</location>
    </subcellularLocation>
</comment>
<dbReference type="OrthoDB" id="9154044at2"/>
<keyword evidence="4" id="KW-0997">Cell inner membrane</keyword>
<dbReference type="AlphaFoldDB" id="A0A502DWD5"/>
<keyword evidence="3" id="KW-1003">Cell membrane</keyword>
<evidence type="ECO:0000313" key="11">
    <source>
        <dbReference type="Proteomes" id="UP000319212"/>
    </source>
</evidence>
<evidence type="ECO:0000256" key="4">
    <source>
        <dbReference type="ARBA" id="ARBA00022519"/>
    </source>
</evidence>
<comment type="caution">
    <text evidence="10">The sequence shown here is derived from an EMBL/GenBank/DDBJ whole genome shotgun (WGS) entry which is preliminary data.</text>
</comment>
<dbReference type="RefSeq" id="WP_140840159.1">
    <property type="nucleotide sequence ID" value="NZ_RCZI01000002.1"/>
</dbReference>
<organism evidence="10 11">
    <name type="scientific">Variovorax guangxiensis</name>
    <dbReference type="NCBI Taxonomy" id="1775474"/>
    <lineage>
        <taxon>Bacteria</taxon>
        <taxon>Pseudomonadati</taxon>
        <taxon>Pseudomonadota</taxon>
        <taxon>Betaproteobacteria</taxon>
        <taxon>Burkholderiales</taxon>
        <taxon>Comamonadaceae</taxon>
        <taxon>Variovorax</taxon>
    </lineage>
</organism>
<evidence type="ECO:0000256" key="5">
    <source>
        <dbReference type="ARBA" id="ARBA00022692"/>
    </source>
</evidence>
<evidence type="ECO:0000256" key="8">
    <source>
        <dbReference type="ARBA" id="ARBA00023136"/>
    </source>
</evidence>
<reference evidence="10 11" key="1">
    <citation type="journal article" date="2019" name="Environ. Microbiol.">
        <title>Species interactions and distinct microbial communities in high Arctic permafrost affected cryosols are associated with the CH4 and CO2 gas fluxes.</title>
        <authorList>
            <person name="Altshuler I."/>
            <person name="Hamel J."/>
            <person name="Turney S."/>
            <person name="Magnuson E."/>
            <person name="Levesque R."/>
            <person name="Greer C."/>
            <person name="Whyte L.G."/>
        </authorList>
    </citation>
    <scope>NUCLEOTIDE SEQUENCE [LARGE SCALE GENOMIC DNA]</scope>
    <source>
        <strain evidence="10 11">S06.C</strain>
    </source>
</reference>
<keyword evidence="8" id="KW-0472">Membrane</keyword>
<evidence type="ECO:0000256" key="7">
    <source>
        <dbReference type="ARBA" id="ARBA00022989"/>
    </source>
</evidence>
<evidence type="ECO:0000256" key="2">
    <source>
        <dbReference type="ARBA" id="ARBA00022448"/>
    </source>
</evidence>
<dbReference type="GO" id="GO:0015031">
    <property type="term" value="P:protein transport"/>
    <property type="evidence" value="ECO:0007669"/>
    <property type="project" value="UniProtKB-KW"/>
</dbReference>
<dbReference type="GO" id="GO:0005886">
    <property type="term" value="C:plasma membrane"/>
    <property type="evidence" value="ECO:0007669"/>
    <property type="project" value="UniProtKB-SubCell"/>
</dbReference>